<dbReference type="InterPro" id="IPR050740">
    <property type="entry name" value="Aldehyde_DH_Superfamily"/>
</dbReference>
<dbReference type="FunFam" id="3.40.605.10:FF:000007">
    <property type="entry name" value="NAD/NADP-dependent betaine aldehyde dehydrogenase"/>
    <property type="match status" value="1"/>
</dbReference>
<evidence type="ECO:0000256" key="3">
    <source>
        <dbReference type="PROSITE-ProRule" id="PRU10007"/>
    </source>
</evidence>
<feature type="domain" description="Aldehyde dehydrogenase" evidence="5">
    <location>
        <begin position="30"/>
        <end position="490"/>
    </location>
</feature>
<keyword evidence="7" id="KW-1185">Reference proteome</keyword>
<protein>
    <submittedName>
        <fullName evidence="6">NAD-dependent succinate-semialdehyde dehydrogenase</fullName>
    </submittedName>
</protein>
<evidence type="ECO:0000256" key="2">
    <source>
        <dbReference type="ARBA" id="ARBA00023002"/>
    </source>
</evidence>
<evidence type="ECO:0000256" key="4">
    <source>
        <dbReference type="RuleBase" id="RU003345"/>
    </source>
</evidence>
<name>A0A7Y4P9L6_9CORY</name>
<evidence type="ECO:0000313" key="6">
    <source>
        <dbReference type="EMBL" id="ARU45796.1"/>
    </source>
</evidence>
<dbReference type="Gene3D" id="3.40.605.10">
    <property type="entry name" value="Aldehyde Dehydrogenase, Chain A, domain 1"/>
    <property type="match status" value="1"/>
</dbReference>
<dbReference type="CDD" id="cd07103">
    <property type="entry name" value="ALDH_F5_SSADH_GabD"/>
    <property type="match status" value="1"/>
</dbReference>
<reference evidence="6 7" key="1">
    <citation type="journal article" date="2014" name="BMC Vet. Res.">
        <title>First report of Corynebacterium pseudotuberculosis from caseous lymphadenitis lesions in Black Alentejano pig (Sus scrofa domesticus).</title>
        <authorList>
            <person name="Oliveira M."/>
            <person name="Barroco C."/>
            <person name="Mottola C."/>
            <person name="Santos R."/>
            <person name="Lemsaddek A."/>
            <person name="Tavares L."/>
            <person name="Semedo-Lemsaddek T."/>
        </authorList>
    </citation>
    <scope>NUCLEOTIDE SEQUENCE [LARGE SCALE GENOMIC DNA]</scope>
    <source>
        <strain evidence="6 7">PO100/5</strain>
    </source>
</reference>
<proteinExistence type="inferred from homology"/>
<dbReference type="GO" id="GO:0009450">
    <property type="term" value="P:gamma-aminobutyric acid catabolic process"/>
    <property type="evidence" value="ECO:0007669"/>
    <property type="project" value="TreeGrafter"/>
</dbReference>
<comment type="similarity">
    <text evidence="1 4">Belongs to the aldehyde dehydrogenase family.</text>
</comment>
<dbReference type="InterPro" id="IPR029510">
    <property type="entry name" value="Ald_DH_CS_GLU"/>
</dbReference>
<dbReference type="SUPFAM" id="SSF53720">
    <property type="entry name" value="ALDH-like"/>
    <property type="match status" value="1"/>
</dbReference>
<dbReference type="AlphaFoldDB" id="A0A7Y4P9L6"/>
<keyword evidence="2 4" id="KW-0560">Oxidoreductase</keyword>
<dbReference type="PANTHER" id="PTHR43353">
    <property type="entry name" value="SUCCINATE-SEMIALDEHYDE DEHYDROGENASE, MITOCHONDRIAL"/>
    <property type="match status" value="1"/>
</dbReference>
<feature type="active site" evidence="3">
    <location>
        <position position="265"/>
    </location>
</feature>
<dbReference type="InterPro" id="IPR016161">
    <property type="entry name" value="Ald_DH/histidinol_DH"/>
</dbReference>
<dbReference type="PROSITE" id="PS00687">
    <property type="entry name" value="ALDEHYDE_DEHYDR_GLU"/>
    <property type="match status" value="1"/>
</dbReference>
<dbReference type="FunFam" id="3.40.309.10:FF:000009">
    <property type="entry name" value="Aldehyde dehydrogenase A"/>
    <property type="match status" value="1"/>
</dbReference>
<sequence length="495" mass="52658">MSDGSKEKKTMQMTLPEGVPTQLFLGGEFTDGHEGKTFEVLNPSDGSILARVASASKHDAEAALDKAAAAQPLWAATSARERSDILWNAYKALLDNSEKLAVIQSLELGRALPDSRAEVTYAAEFFRWFAEEAVRVRGDYRHNPTGNARLIVHQQPVGVSLAITPWNFPLAMGTRKLGSALAAGCTMILKPASKTPLTMLYLAHLLKEAGLPEGVVSVLPTADSSVISDMLDDPRVRKLTFTGSTEVGQKLAARAARHSMKVSLELGGNAPYVVLADADVTVAAQAVATAKMRGAGQVCIAANRFLVHESIKDEFLHRVVDIMKSFTQGPATQEGVDFGALSGADQLEKVTMLVDDALAHGATRVLGDSLPTGLPEDGFYYPATVLDNIPPDARIAHEEIFGPVVAVSTFQDDEEAIAMANDTPFGLAAYVFSEQITHALSIAERIEAGMVGVNKGGISDPSAPFGGVKESGIGREGGFEGIHEFLEPKLIALPL</sequence>
<dbReference type="InterPro" id="IPR016162">
    <property type="entry name" value="Ald_DH_N"/>
</dbReference>
<dbReference type="OrthoDB" id="6882680at2"/>
<dbReference type="PANTHER" id="PTHR43353:SF5">
    <property type="entry name" value="SUCCINATE-SEMIALDEHYDE DEHYDROGENASE, MITOCHONDRIAL"/>
    <property type="match status" value="1"/>
</dbReference>
<evidence type="ECO:0000259" key="5">
    <source>
        <dbReference type="Pfam" id="PF00171"/>
    </source>
</evidence>
<reference evidence="6 7" key="2">
    <citation type="journal article" date="2020" name="Antonie Van Leeuwenhoek">
        <title>Phylogenomic characterisation of a novel corynebacterial species pathogenic to animals.</title>
        <authorList>
            <person name="Moller J."/>
            <person name="Musella L."/>
            <person name="Melnikov V."/>
            <person name="Geissdorfer W."/>
            <person name="Burkovski A."/>
            <person name="Sangal V."/>
        </authorList>
    </citation>
    <scope>NUCLEOTIDE SEQUENCE [LARGE SCALE GENOMIC DNA]</scope>
    <source>
        <strain evidence="6 7">PO100/5</strain>
    </source>
</reference>
<accession>A0A7Y4P9L6</accession>
<dbReference type="KEGG" id="csil:CBE74_03995"/>
<dbReference type="GO" id="GO:0004777">
    <property type="term" value="F:succinate-semialdehyde dehydrogenase (NAD+) activity"/>
    <property type="evidence" value="ECO:0007669"/>
    <property type="project" value="TreeGrafter"/>
</dbReference>
<reference evidence="6 7" key="3">
    <citation type="journal article" date="2020" name="Int. J. Syst. Evol. Microbiol.">
        <title>Corynebacterium silvaticum sp. nov., a unique group of NTTB corynebacteria in wild boar and roe deer.</title>
        <authorList>
            <person name="Dangel A."/>
            <person name="Berger A."/>
            <person name="Rau J."/>
            <person name="Eisenberg T."/>
            <person name="Kampfer P."/>
            <person name="Margos G."/>
            <person name="Contzen M."/>
            <person name="Busse H.J."/>
            <person name="Konrad R."/>
            <person name="Peters M."/>
            <person name="Sting R."/>
            <person name="Sing A."/>
        </authorList>
    </citation>
    <scope>NUCLEOTIDE SEQUENCE [LARGE SCALE GENOMIC DNA]</scope>
    <source>
        <strain evidence="6 7">PO100/5</strain>
    </source>
</reference>
<gene>
    <name evidence="6" type="ORF">CBE74_03995</name>
</gene>
<dbReference type="Proteomes" id="UP000195652">
    <property type="component" value="Chromosome"/>
</dbReference>
<evidence type="ECO:0000256" key="1">
    <source>
        <dbReference type="ARBA" id="ARBA00009986"/>
    </source>
</evidence>
<dbReference type="InterPro" id="IPR015590">
    <property type="entry name" value="Aldehyde_DH_dom"/>
</dbReference>
<dbReference type="Pfam" id="PF00171">
    <property type="entry name" value="Aldedh"/>
    <property type="match status" value="1"/>
</dbReference>
<dbReference type="Gene3D" id="3.40.309.10">
    <property type="entry name" value="Aldehyde Dehydrogenase, Chain A, domain 2"/>
    <property type="match status" value="1"/>
</dbReference>
<reference evidence="6 7" key="4">
    <citation type="journal article" date="2020" name="PLoS ONE">
        <title>Taxonomic classification of strain PO100/5 shows a broader geographic distribution and genetic markers of the recently described Corynebacterium silvaticum.</title>
        <authorList>
            <person name="Viana M.V.C."/>
            <person name="Profeta R."/>
            <person name="da Silva A.L."/>
            <person name="Hurtado R."/>
            <person name="Cerqueira J.C."/>
            <person name="Ribeiro B.F.S."/>
            <person name="Almeida M.O."/>
            <person name="Morais-Rodrigues F."/>
            <person name="Soares S.C."/>
            <person name="Oliveira M."/>
            <person name="Tavares L."/>
            <person name="Figueiredo H."/>
            <person name="Wattam A.R."/>
            <person name="Barh D."/>
            <person name="Ghosh P."/>
            <person name="Silva A."/>
            <person name="Azevedo V."/>
        </authorList>
    </citation>
    <scope>NUCLEOTIDE SEQUENCE [LARGE SCALE GENOMIC DNA]</scope>
    <source>
        <strain evidence="6 7">PO100/5</strain>
    </source>
</reference>
<dbReference type="GeneID" id="75007429"/>
<dbReference type="EMBL" id="CP021417">
    <property type="protein sequence ID" value="ARU45796.1"/>
    <property type="molecule type" value="Genomic_DNA"/>
</dbReference>
<evidence type="ECO:0000313" key="7">
    <source>
        <dbReference type="Proteomes" id="UP000195652"/>
    </source>
</evidence>
<organism evidence="6 7">
    <name type="scientific">Corynebacterium silvaticum</name>
    <dbReference type="NCBI Taxonomy" id="2320431"/>
    <lineage>
        <taxon>Bacteria</taxon>
        <taxon>Bacillati</taxon>
        <taxon>Actinomycetota</taxon>
        <taxon>Actinomycetes</taxon>
        <taxon>Mycobacteriales</taxon>
        <taxon>Corynebacteriaceae</taxon>
        <taxon>Corynebacterium</taxon>
    </lineage>
</organism>
<dbReference type="RefSeq" id="WP_087453632.1">
    <property type="nucleotide sequence ID" value="NZ_CP021417.2"/>
</dbReference>
<dbReference type="InterPro" id="IPR016163">
    <property type="entry name" value="Ald_DH_C"/>
</dbReference>